<dbReference type="EMBL" id="SJSK01000001">
    <property type="protein sequence ID" value="TCC93689.1"/>
    <property type="molecule type" value="Genomic_DNA"/>
</dbReference>
<dbReference type="SUPFAM" id="SSF47413">
    <property type="entry name" value="lambda repressor-like DNA-binding domains"/>
    <property type="match status" value="1"/>
</dbReference>
<proteinExistence type="predicted"/>
<dbReference type="PROSITE" id="PS50943">
    <property type="entry name" value="HTH_CROC1"/>
    <property type="match status" value="1"/>
</dbReference>
<name>A0A4R0N1L7_9SPHI</name>
<dbReference type="CDD" id="cd00093">
    <property type="entry name" value="HTH_XRE"/>
    <property type="match status" value="1"/>
</dbReference>
<comment type="caution">
    <text evidence="2">The sequence shown here is derived from an EMBL/GenBank/DDBJ whole genome shotgun (WGS) entry which is preliminary data.</text>
</comment>
<dbReference type="OrthoDB" id="1005022at2"/>
<dbReference type="Proteomes" id="UP000292884">
    <property type="component" value="Unassembled WGS sequence"/>
</dbReference>
<evidence type="ECO:0000313" key="2">
    <source>
        <dbReference type="EMBL" id="TCC93689.1"/>
    </source>
</evidence>
<dbReference type="Gene3D" id="1.10.260.40">
    <property type="entry name" value="lambda repressor-like DNA-binding domains"/>
    <property type="match status" value="1"/>
</dbReference>
<feature type="domain" description="HTH cro/C1-type" evidence="1">
    <location>
        <begin position="2"/>
        <end position="57"/>
    </location>
</feature>
<dbReference type="Pfam" id="PF01381">
    <property type="entry name" value="HTH_3"/>
    <property type="match status" value="1"/>
</dbReference>
<gene>
    <name evidence="2" type="ORF">EZ428_02660</name>
</gene>
<organism evidence="2 3">
    <name type="scientific">Pedobacter frigiditerrae</name>
    <dbReference type="NCBI Taxonomy" id="2530452"/>
    <lineage>
        <taxon>Bacteria</taxon>
        <taxon>Pseudomonadati</taxon>
        <taxon>Bacteroidota</taxon>
        <taxon>Sphingobacteriia</taxon>
        <taxon>Sphingobacteriales</taxon>
        <taxon>Sphingobacteriaceae</taxon>
        <taxon>Pedobacter</taxon>
    </lineage>
</organism>
<evidence type="ECO:0000259" key="1">
    <source>
        <dbReference type="PROSITE" id="PS50943"/>
    </source>
</evidence>
<protein>
    <submittedName>
        <fullName evidence="2">XRE family transcriptional regulator</fullName>
    </submittedName>
</protein>
<sequence>MLKIVRQNAGFNQRQVARQLGHCNATLLWHWENDKKMPSGIALIKLCAFYGKEVRDLYPQYYLDAKKRFVDQQGDTPLN</sequence>
<dbReference type="GO" id="GO:0003677">
    <property type="term" value="F:DNA binding"/>
    <property type="evidence" value="ECO:0007669"/>
    <property type="project" value="InterPro"/>
</dbReference>
<evidence type="ECO:0000313" key="3">
    <source>
        <dbReference type="Proteomes" id="UP000292884"/>
    </source>
</evidence>
<dbReference type="RefSeq" id="WP_131551555.1">
    <property type="nucleotide sequence ID" value="NZ_SJSK01000001.1"/>
</dbReference>
<dbReference type="AlphaFoldDB" id="A0A4R0N1L7"/>
<keyword evidence="3" id="KW-1185">Reference proteome</keyword>
<dbReference type="InterPro" id="IPR001387">
    <property type="entry name" value="Cro/C1-type_HTH"/>
</dbReference>
<dbReference type="InterPro" id="IPR010982">
    <property type="entry name" value="Lambda_DNA-bd_dom_sf"/>
</dbReference>
<reference evidence="2 3" key="1">
    <citation type="submission" date="2019-02" db="EMBL/GenBank/DDBJ databases">
        <title>Pedobacter sp. RP-1-13 sp. nov., isolated from Arctic soil.</title>
        <authorList>
            <person name="Dahal R.H."/>
        </authorList>
    </citation>
    <scope>NUCLEOTIDE SEQUENCE [LARGE SCALE GENOMIC DNA]</scope>
    <source>
        <strain evidence="2 3">RP-1-13</strain>
    </source>
</reference>
<accession>A0A4R0N1L7</accession>
<dbReference type="SMART" id="SM00530">
    <property type="entry name" value="HTH_XRE"/>
    <property type="match status" value="1"/>
</dbReference>